<organism evidence="9 10">
    <name type="scientific">Dyadobacter pollutisoli</name>
    <dbReference type="NCBI Taxonomy" id="2910158"/>
    <lineage>
        <taxon>Bacteria</taxon>
        <taxon>Pseudomonadati</taxon>
        <taxon>Bacteroidota</taxon>
        <taxon>Cytophagia</taxon>
        <taxon>Cytophagales</taxon>
        <taxon>Spirosomataceae</taxon>
        <taxon>Dyadobacter</taxon>
    </lineage>
</organism>
<dbReference type="Pfam" id="PF14322">
    <property type="entry name" value="SusD-like_3"/>
    <property type="match status" value="1"/>
</dbReference>
<dbReference type="EMBL" id="CP112998">
    <property type="protein sequence ID" value="WAC12941.1"/>
    <property type="molecule type" value="Genomic_DNA"/>
</dbReference>
<evidence type="ECO:0000256" key="5">
    <source>
        <dbReference type="ARBA" id="ARBA00023237"/>
    </source>
</evidence>
<dbReference type="KEGG" id="dpf:ON006_03025"/>
<evidence type="ECO:0000259" key="7">
    <source>
        <dbReference type="Pfam" id="PF07980"/>
    </source>
</evidence>
<keyword evidence="3 6" id="KW-0732">Signal</keyword>
<dbReference type="Proteomes" id="UP001164653">
    <property type="component" value="Chromosome"/>
</dbReference>
<evidence type="ECO:0000256" key="2">
    <source>
        <dbReference type="ARBA" id="ARBA00006275"/>
    </source>
</evidence>
<evidence type="ECO:0000256" key="4">
    <source>
        <dbReference type="ARBA" id="ARBA00023136"/>
    </source>
</evidence>
<evidence type="ECO:0000256" key="6">
    <source>
        <dbReference type="SAM" id="SignalP"/>
    </source>
</evidence>
<proteinExistence type="inferred from homology"/>
<dbReference type="PROSITE" id="PS51257">
    <property type="entry name" value="PROKAR_LIPOPROTEIN"/>
    <property type="match status" value="1"/>
</dbReference>
<protein>
    <submittedName>
        <fullName evidence="9">RagB/SusD family nutrient uptake outer membrane protein</fullName>
    </submittedName>
</protein>
<dbReference type="Gene3D" id="1.25.40.390">
    <property type="match status" value="1"/>
</dbReference>
<feature type="domain" description="RagB/SusD" evidence="7">
    <location>
        <begin position="345"/>
        <end position="611"/>
    </location>
</feature>
<dbReference type="AlphaFoldDB" id="A0A9E8NE95"/>
<reference evidence="9" key="1">
    <citation type="submission" date="2022-11" db="EMBL/GenBank/DDBJ databases">
        <title>Dyadobacter pollutisoli sp. nov., isolated from plastic dumped soil.</title>
        <authorList>
            <person name="Kim J.M."/>
            <person name="Kim K.R."/>
            <person name="Lee J.K."/>
            <person name="Hao L."/>
            <person name="Jeon C.O."/>
        </authorList>
    </citation>
    <scope>NUCLEOTIDE SEQUENCE</scope>
    <source>
        <strain evidence="9">U1</strain>
    </source>
</reference>
<name>A0A9E8NE95_9BACT</name>
<feature type="chain" id="PRO_5039447338" evidence="6">
    <location>
        <begin position="26"/>
        <end position="612"/>
    </location>
</feature>
<dbReference type="SUPFAM" id="SSF48452">
    <property type="entry name" value="TPR-like"/>
    <property type="match status" value="1"/>
</dbReference>
<feature type="domain" description="SusD-like N-terminal" evidence="8">
    <location>
        <begin position="104"/>
        <end position="230"/>
    </location>
</feature>
<dbReference type="Pfam" id="PF07980">
    <property type="entry name" value="SusD_RagB"/>
    <property type="match status" value="1"/>
</dbReference>
<sequence>MKSIKSILSMTMLTGLLLTASSCMHDLLEQEPTTELSAGAFWKTEDDATFALNGAYSSIRPVFDRDYYLDGHGEYVRTRGTSATNGNLRLGDAYHSGDYNPTGYGDNFDKMYRYLYGGVNRTNYVIENVNNMIATAKPESIEKLQAIVGEARLLRGMVYFRLISMWGDVPYISKVIGDNSEVANLTRLPIAQVKDSIMADFTYAYEKLPAKPAGVGRAGKPAALAFRGKLQLYWACWNRFGWPELDTFKADANAATAAYTAAAADFNSVINDYGLVLFRNGEPGSIDSLGKADNLPNYYYLFTPVANNDPEIIMGFTHGGTGTAQGEELMRDVAGRSHEGSQCWVSPRYEIADRYQSTVTGDFAPKLVPMNPTADGARTAPNSAVNPASYKNRDFRMKASIMWDYEVSVGMNSLKSTGWCPFIYKTWNQPVTIDGVKYTTYNTDGSNSGYVFRKFLRNYAGQGRSDGDYNFPVMRLADVYLMYAEATNAVNGPTADAIALVNKVRHRGNLPELTTAKTASADAFFAAIEQERIIELLGEGQRGFDLRRWRALERVWGAPYGEGLWRIDSHGANQSRYFQNAPERTYQQNYIFRIPPGERDRNPSLTQNTPWL</sequence>
<dbReference type="InterPro" id="IPR012944">
    <property type="entry name" value="SusD_RagB_dom"/>
</dbReference>
<dbReference type="InterPro" id="IPR033985">
    <property type="entry name" value="SusD-like_N"/>
</dbReference>
<keyword evidence="4" id="KW-0472">Membrane</keyword>
<dbReference type="InterPro" id="IPR011990">
    <property type="entry name" value="TPR-like_helical_dom_sf"/>
</dbReference>
<keyword evidence="5" id="KW-0998">Cell outer membrane</keyword>
<evidence type="ECO:0000256" key="3">
    <source>
        <dbReference type="ARBA" id="ARBA00022729"/>
    </source>
</evidence>
<dbReference type="RefSeq" id="WP_244823637.1">
    <property type="nucleotide sequence ID" value="NZ_CP112998.1"/>
</dbReference>
<evidence type="ECO:0000313" key="10">
    <source>
        <dbReference type="Proteomes" id="UP001164653"/>
    </source>
</evidence>
<evidence type="ECO:0000256" key="1">
    <source>
        <dbReference type="ARBA" id="ARBA00004442"/>
    </source>
</evidence>
<evidence type="ECO:0000313" key="9">
    <source>
        <dbReference type="EMBL" id="WAC12941.1"/>
    </source>
</evidence>
<gene>
    <name evidence="9" type="ORF">ON006_03025</name>
</gene>
<comment type="similarity">
    <text evidence="2">Belongs to the SusD family.</text>
</comment>
<accession>A0A9E8NE95</accession>
<keyword evidence="10" id="KW-1185">Reference proteome</keyword>
<feature type="signal peptide" evidence="6">
    <location>
        <begin position="1"/>
        <end position="25"/>
    </location>
</feature>
<evidence type="ECO:0000259" key="8">
    <source>
        <dbReference type="Pfam" id="PF14322"/>
    </source>
</evidence>
<comment type="subcellular location">
    <subcellularLocation>
        <location evidence="1">Cell outer membrane</location>
    </subcellularLocation>
</comment>
<dbReference type="GO" id="GO:0009279">
    <property type="term" value="C:cell outer membrane"/>
    <property type="evidence" value="ECO:0007669"/>
    <property type="project" value="UniProtKB-SubCell"/>
</dbReference>